<dbReference type="Gene3D" id="3.90.550.10">
    <property type="entry name" value="Spore Coat Polysaccharide Biosynthesis Protein SpsA, Chain A"/>
    <property type="match status" value="1"/>
</dbReference>
<keyword evidence="2" id="KW-0328">Glycosyltransferase</keyword>
<name>A0A1I4Z2Q1_9RHOB</name>
<dbReference type="GO" id="GO:0016757">
    <property type="term" value="F:glycosyltransferase activity"/>
    <property type="evidence" value="ECO:0007669"/>
    <property type="project" value="UniProtKB-KW"/>
</dbReference>
<accession>A0A1I4Z2Q1</accession>
<dbReference type="SUPFAM" id="SSF53756">
    <property type="entry name" value="UDP-Glycosyltransferase/glycogen phosphorylase"/>
    <property type="match status" value="1"/>
</dbReference>
<dbReference type="Pfam" id="PF13692">
    <property type="entry name" value="Glyco_trans_1_4"/>
    <property type="match status" value="1"/>
</dbReference>
<dbReference type="Proteomes" id="UP000198599">
    <property type="component" value="Unassembled WGS sequence"/>
</dbReference>
<organism evidence="5 6">
    <name type="scientific">Roseovarius lutimaris</name>
    <dbReference type="NCBI Taxonomy" id="1005928"/>
    <lineage>
        <taxon>Bacteria</taxon>
        <taxon>Pseudomonadati</taxon>
        <taxon>Pseudomonadota</taxon>
        <taxon>Alphaproteobacteria</taxon>
        <taxon>Rhodobacterales</taxon>
        <taxon>Roseobacteraceae</taxon>
        <taxon>Roseovarius</taxon>
    </lineage>
</organism>
<comment type="similarity">
    <text evidence="1">Belongs to the glycosyltransferase 2 family.</text>
</comment>
<dbReference type="EMBL" id="FOVP01000002">
    <property type="protein sequence ID" value="SFN44522.1"/>
    <property type="molecule type" value="Genomic_DNA"/>
</dbReference>
<keyword evidence="3 5" id="KW-0808">Transferase</keyword>
<sequence length="858" mass="94984">MISQMKTIFTRFQNSTVIFTVALRPLHDVDGSIVGYIERVEFCGDRVHLFGWSLLDNLVLLSEAGPKRIRRRLHRGDVATAMGPLRMVETRNRDGRVGFSTELDWHGDAITLCSRSDSKKVHWPIPVPSSRDKTAARRKAMVVFAGLALRNAALITCYFAKGKPKQTLLALRRRFGVDNVINRNVDQLSAKALFPSKLSTNTNTPISIIMPVYNAFELLENSLSRIEQYTDLPWNLILIEDASSDERVLPWLRSWAEMFPGKVSLIKNETNQGFINSVNRGLKQAAELERNVVLLNSDAFVPAGWASRLINPLLEDPSIASVTPMSNDATIFSVPSIARSVKINAGAVDEIDAVARATVAPLAVSAPTGVGFCMGINRQALKHVPYLDVAFGHGYGEEVDWCQKTRALGMRHVGIGNLFVEHFGGASFGVGRKNIATEASRKRITSRYPTYDAEVQRFLKDDPLHTARFTLALAYAATVHHSPIHIYLAHSMKGGAQKCMEERIASRENDGMPTIIIRIGGDNRFKIELHVAGDVHQAVTESEDVLIEVLRHLPRKHVVYSCGVGDPDPIQLPDILIAIASGSDTNLEVLFHDYFPLSPSYNLVDSTLKYRGVPATDTDDPAHIFTRPDGTQVSLAEWRECWTKLIERANTIIVFSDNSKRILMEVWPHVECRIVVHPHTITNTVPRVACRPLKSATEARIGVLGAIGDVKGAQFLSDFAWWLQKEPEAPGLVIIGEFDSRFSLPDPVNVTGSYNLDNLENLIHQYRVGVWLMPSIWPETFSYTTHEMIATGLPVLAFDLGAQGDTVRAAPNGLIVDQTPKAVMTAVRSVLAKETSGRLVKGVARSVPKTTEQPNWVG</sequence>
<dbReference type="Gene3D" id="3.40.50.2000">
    <property type="entry name" value="Glycogen Phosphorylase B"/>
    <property type="match status" value="1"/>
</dbReference>
<gene>
    <name evidence="5" type="ORF">SAMN04487859_102249</name>
</gene>
<dbReference type="PANTHER" id="PTHR43179">
    <property type="entry name" value="RHAMNOSYLTRANSFERASE WBBL"/>
    <property type="match status" value="1"/>
</dbReference>
<evidence type="ECO:0000259" key="4">
    <source>
        <dbReference type="Pfam" id="PF00535"/>
    </source>
</evidence>
<dbReference type="AlphaFoldDB" id="A0A1I4Z2Q1"/>
<proteinExistence type="inferred from homology"/>
<dbReference type="InterPro" id="IPR001173">
    <property type="entry name" value="Glyco_trans_2-like"/>
</dbReference>
<evidence type="ECO:0000256" key="1">
    <source>
        <dbReference type="ARBA" id="ARBA00006739"/>
    </source>
</evidence>
<protein>
    <submittedName>
        <fullName evidence="5">Glycosyltransferase, GT2 family</fullName>
    </submittedName>
</protein>
<evidence type="ECO:0000313" key="5">
    <source>
        <dbReference type="EMBL" id="SFN44522.1"/>
    </source>
</evidence>
<evidence type="ECO:0000256" key="3">
    <source>
        <dbReference type="ARBA" id="ARBA00022679"/>
    </source>
</evidence>
<evidence type="ECO:0000313" key="6">
    <source>
        <dbReference type="Proteomes" id="UP000198599"/>
    </source>
</evidence>
<dbReference type="SUPFAM" id="SSF53448">
    <property type="entry name" value="Nucleotide-diphospho-sugar transferases"/>
    <property type="match status" value="1"/>
</dbReference>
<dbReference type="PANTHER" id="PTHR43179:SF12">
    <property type="entry name" value="GALACTOFURANOSYLTRANSFERASE GLFT2"/>
    <property type="match status" value="1"/>
</dbReference>
<evidence type="ECO:0000256" key="2">
    <source>
        <dbReference type="ARBA" id="ARBA00022676"/>
    </source>
</evidence>
<dbReference type="InterPro" id="IPR029044">
    <property type="entry name" value="Nucleotide-diphossugar_trans"/>
</dbReference>
<dbReference type="Pfam" id="PF00535">
    <property type="entry name" value="Glycos_transf_2"/>
    <property type="match status" value="1"/>
</dbReference>
<dbReference type="STRING" id="1005928.SAMN04487859_102249"/>
<reference evidence="6" key="1">
    <citation type="submission" date="2016-10" db="EMBL/GenBank/DDBJ databases">
        <authorList>
            <person name="Varghese N."/>
            <person name="Submissions S."/>
        </authorList>
    </citation>
    <scope>NUCLEOTIDE SEQUENCE [LARGE SCALE GENOMIC DNA]</scope>
    <source>
        <strain evidence="6">DSM 28463</strain>
    </source>
</reference>
<keyword evidence="6" id="KW-1185">Reference proteome</keyword>
<feature type="domain" description="Glycosyltransferase 2-like" evidence="4">
    <location>
        <begin position="207"/>
        <end position="334"/>
    </location>
</feature>